<accession>A0ACC3BDV6</accession>
<dbReference type="Proteomes" id="UP001177260">
    <property type="component" value="Unassembled WGS sequence"/>
</dbReference>
<evidence type="ECO:0000313" key="1">
    <source>
        <dbReference type="EMBL" id="KAK1148832.1"/>
    </source>
</evidence>
<dbReference type="EMBL" id="JAOPJF010000006">
    <property type="protein sequence ID" value="KAK1148832.1"/>
    <property type="molecule type" value="Genomic_DNA"/>
</dbReference>
<protein>
    <submittedName>
        <fullName evidence="1">Uncharacterized protein</fullName>
    </submittedName>
</protein>
<keyword evidence="2" id="KW-1185">Reference proteome</keyword>
<organism evidence="1 2">
    <name type="scientific">Aspergillus melleus</name>
    <dbReference type="NCBI Taxonomy" id="138277"/>
    <lineage>
        <taxon>Eukaryota</taxon>
        <taxon>Fungi</taxon>
        <taxon>Dikarya</taxon>
        <taxon>Ascomycota</taxon>
        <taxon>Pezizomycotina</taxon>
        <taxon>Eurotiomycetes</taxon>
        <taxon>Eurotiomycetidae</taxon>
        <taxon>Eurotiales</taxon>
        <taxon>Aspergillaceae</taxon>
        <taxon>Aspergillus</taxon>
        <taxon>Aspergillus subgen. Circumdati</taxon>
    </lineage>
</organism>
<proteinExistence type="predicted"/>
<name>A0ACC3BDV6_9EURO</name>
<reference evidence="1 2" key="1">
    <citation type="journal article" date="2023" name="ACS Omega">
        <title>Identification of the Neoaspergillic Acid Biosynthesis Gene Cluster by Establishing an In Vitro CRISPR-Ribonucleoprotein Genetic System in Aspergillus melleus.</title>
        <authorList>
            <person name="Yuan B."/>
            <person name="Grau M.F."/>
            <person name="Murata R.M."/>
            <person name="Torok T."/>
            <person name="Venkateswaran K."/>
            <person name="Stajich J.E."/>
            <person name="Wang C.C.C."/>
        </authorList>
    </citation>
    <scope>NUCLEOTIDE SEQUENCE [LARGE SCALE GENOMIC DNA]</scope>
    <source>
        <strain evidence="1 2">IMV 1140</strain>
    </source>
</reference>
<sequence>MANILHELFAGGWRAAVKVPGVAIALGAFYVIALIVYNIYFHPLARFPGPKHFAASRIPYLRAVVDGRLAQTLKALHEEYGEVVRIAPDELAFTNGDAWKAIYGTRTGHGQKQKDMRVFPPPPNGHPTIIQSNDADHSRFRRLLSHAFSEASLRGQEPIIKGYIDLLIQRLHEQSNGGQPVDMVSWYNFTTFDIIGDLTFGKPFGCLQNSQYHQWVAAIVGHVKYGAYANVFRRFPSLKLLLQMFIPKRVAECREWHLATTKKKVEDRLESSNERPDFFSHILKHHDTEKGMSFGELQSNAGTLVVAGSETTATLLSGATYYLLKTPRVLERLQGEVRSAFDSDSQIALASCNKLTYLNAVINEALRMYPPVGVGLPRIVDAQGDTIAGEWVPPGTIVSVSQMAAYHSAANFTDPGSFIPERFLDDPRFEMDSKTVLQPFSFGPRNCIGRNLAYVEMRSILARMVFNFDMQLHDPSVAWEDQANFVLWNKPALPVVLKPRFPRKQG</sequence>
<comment type="caution">
    <text evidence="1">The sequence shown here is derived from an EMBL/GenBank/DDBJ whole genome shotgun (WGS) entry which is preliminary data.</text>
</comment>
<evidence type="ECO:0000313" key="2">
    <source>
        <dbReference type="Proteomes" id="UP001177260"/>
    </source>
</evidence>
<gene>
    <name evidence="1" type="ORF">N8T08_008717</name>
</gene>